<dbReference type="Proteomes" id="UP000078542">
    <property type="component" value="Unassembled WGS sequence"/>
</dbReference>
<reference evidence="1 2" key="1">
    <citation type="submission" date="2016-03" db="EMBL/GenBank/DDBJ databases">
        <title>Cyphomyrmex costatus WGS genome.</title>
        <authorList>
            <person name="Nygaard S."/>
            <person name="Hu H."/>
            <person name="Boomsma J."/>
            <person name="Zhang G."/>
        </authorList>
    </citation>
    <scope>NUCLEOTIDE SEQUENCE [LARGE SCALE GENOMIC DNA]</scope>
    <source>
        <strain evidence="1">MS0001</strain>
        <tissue evidence="1">Whole body</tissue>
    </source>
</reference>
<evidence type="ECO:0000313" key="1">
    <source>
        <dbReference type="EMBL" id="KYN00946.1"/>
    </source>
</evidence>
<evidence type="ECO:0000313" key="2">
    <source>
        <dbReference type="Proteomes" id="UP000078542"/>
    </source>
</evidence>
<name>A0A195CJN8_9HYME</name>
<keyword evidence="2" id="KW-1185">Reference proteome</keyword>
<dbReference type="AlphaFoldDB" id="A0A195CJN8"/>
<organism evidence="1 2">
    <name type="scientific">Cyphomyrmex costatus</name>
    <dbReference type="NCBI Taxonomy" id="456900"/>
    <lineage>
        <taxon>Eukaryota</taxon>
        <taxon>Metazoa</taxon>
        <taxon>Ecdysozoa</taxon>
        <taxon>Arthropoda</taxon>
        <taxon>Hexapoda</taxon>
        <taxon>Insecta</taxon>
        <taxon>Pterygota</taxon>
        <taxon>Neoptera</taxon>
        <taxon>Endopterygota</taxon>
        <taxon>Hymenoptera</taxon>
        <taxon>Apocrita</taxon>
        <taxon>Aculeata</taxon>
        <taxon>Formicoidea</taxon>
        <taxon>Formicidae</taxon>
        <taxon>Myrmicinae</taxon>
        <taxon>Cyphomyrmex</taxon>
    </lineage>
</organism>
<proteinExistence type="predicted"/>
<sequence length="146" mass="16437">MKARKSSSTLEERVPSGRCVDVFGQLVERRSISSLCRLAGSTSSSSPILVEVTGSDTMLDADHPRPRSLVVGELSVSDVCFVHRRPRRLYARTTRDSHVVIVVRGKRERERERERPQTDRGGTSIFPFLVCLSTLFTERHADARLL</sequence>
<accession>A0A195CJN8</accession>
<gene>
    <name evidence="1" type="ORF">ALC62_08172</name>
</gene>
<dbReference type="EMBL" id="KQ977642">
    <property type="protein sequence ID" value="KYN00946.1"/>
    <property type="molecule type" value="Genomic_DNA"/>
</dbReference>
<protein>
    <submittedName>
        <fullName evidence="1">Uncharacterized protein</fullName>
    </submittedName>
</protein>